<evidence type="ECO:0000313" key="2">
    <source>
        <dbReference type="EMBL" id="KKL08629.1"/>
    </source>
</evidence>
<proteinExistence type="predicted"/>
<organism evidence="2">
    <name type="scientific">marine sediment metagenome</name>
    <dbReference type="NCBI Taxonomy" id="412755"/>
    <lineage>
        <taxon>unclassified sequences</taxon>
        <taxon>metagenomes</taxon>
        <taxon>ecological metagenomes</taxon>
    </lineage>
</organism>
<protein>
    <submittedName>
        <fullName evidence="2">Uncharacterized protein</fullName>
    </submittedName>
</protein>
<dbReference type="EMBL" id="LAZR01042805">
    <property type="protein sequence ID" value="KKL08629.1"/>
    <property type="molecule type" value="Genomic_DNA"/>
</dbReference>
<evidence type="ECO:0000256" key="1">
    <source>
        <dbReference type="SAM" id="MobiDB-lite"/>
    </source>
</evidence>
<sequence>MMKYRNTGAPFHRPDGTVWERDAVAEPTEDELRRRRYKLRAVGEERPEMFGWERDAVETPPPSDSSDSSDWPLRMTPETYLRMHPDGDHAELARVIVVAQAEDSPEDGEEVVETDGSSDDGD</sequence>
<name>A0A0F9AGF0_9ZZZZ</name>
<feature type="region of interest" description="Disordered" evidence="1">
    <location>
        <begin position="100"/>
        <end position="122"/>
    </location>
</feature>
<feature type="compositionally biased region" description="Acidic residues" evidence="1">
    <location>
        <begin position="103"/>
        <end position="122"/>
    </location>
</feature>
<accession>A0A0F9AGF0</accession>
<comment type="caution">
    <text evidence="2">The sequence shown here is derived from an EMBL/GenBank/DDBJ whole genome shotgun (WGS) entry which is preliminary data.</text>
</comment>
<reference evidence="2" key="1">
    <citation type="journal article" date="2015" name="Nature">
        <title>Complex archaea that bridge the gap between prokaryotes and eukaryotes.</title>
        <authorList>
            <person name="Spang A."/>
            <person name="Saw J.H."/>
            <person name="Jorgensen S.L."/>
            <person name="Zaremba-Niedzwiedzka K."/>
            <person name="Martijn J."/>
            <person name="Lind A.E."/>
            <person name="van Eijk R."/>
            <person name="Schleper C."/>
            <person name="Guy L."/>
            <person name="Ettema T.J."/>
        </authorList>
    </citation>
    <scope>NUCLEOTIDE SEQUENCE</scope>
</reference>
<gene>
    <name evidence="2" type="ORF">LCGC14_2573920</name>
</gene>
<dbReference type="AlphaFoldDB" id="A0A0F9AGF0"/>
<feature type="region of interest" description="Disordered" evidence="1">
    <location>
        <begin position="51"/>
        <end position="73"/>
    </location>
</feature>